<organism evidence="1 2">
    <name type="scientific">Funneliformis caledonium</name>
    <dbReference type="NCBI Taxonomy" id="1117310"/>
    <lineage>
        <taxon>Eukaryota</taxon>
        <taxon>Fungi</taxon>
        <taxon>Fungi incertae sedis</taxon>
        <taxon>Mucoromycota</taxon>
        <taxon>Glomeromycotina</taxon>
        <taxon>Glomeromycetes</taxon>
        <taxon>Glomerales</taxon>
        <taxon>Glomeraceae</taxon>
        <taxon>Funneliformis</taxon>
    </lineage>
</organism>
<keyword evidence="2" id="KW-1185">Reference proteome</keyword>
<feature type="non-terminal residue" evidence="1">
    <location>
        <position position="52"/>
    </location>
</feature>
<dbReference type="AlphaFoldDB" id="A0A9N9J3B3"/>
<feature type="non-terminal residue" evidence="1">
    <location>
        <position position="1"/>
    </location>
</feature>
<protein>
    <submittedName>
        <fullName evidence="1">3901_t:CDS:1</fullName>
    </submittedName>
</protein>
<proteinExistence type="predicted"/>
<evidence type="ECO:0000313" key="2">
    <source>
        <dbReference type="Proteomes" id="UP000789570"/>
    </source>
</evidence>
<dbReference type="EMBL" id="CAJVPQ010023577">
    <property type="protein sequence ID" value="CAG8763070.1"/>
    <property type="molecule type" value="Genomic_DNA"/>
</dbReference>
<sequence>NSLLQACPDYPNVMVLGIDSFISFNATGVLKISNLVTIFSSDYDPVKKYIYV</sequence>
<gene>
    <name evidence="1" type="ORF">FCALED_LOCUS17051</name>
</gene>
<comment type="caution">
    <text evidence="1">The sequence shown here is derived from an EMBL/GenBank/DDBJ whole genome shotgun (WGS) entry which is preliminary data.</text>
</comment>
<evidence type="ECO:0000313" key="1">
    <source>
        <dbReference type="EMBL" id="CAG8763070.1"/>
    </source>
</evidence>
<reference evidence="1" key="1">
    <citation type="submission" date="2021-06" db="EMBL/GenBank/DDBJ databases">
        <authorList>
            <person name="Kallberg Y."/>
            <person name="Tangrot J."/>
            <person name="Rosling A."/>
        </authorList>
    </citation>
    <scope>NUCLEOTIDE SEQUENCE</scope>
    <source>
        <strain evidence="1">UK204</strain>
    </source>
</reference>
<accession>A0A9N9J3B3</accession>
<name>A0A9N9J3B3_9GLOM</name>
<dbReference type="Proteomes" id="UP000789570">
    <property type="component" value="Unassembled WGS sequence"/>
</dbReference>